<feature type="region of interest" description="Disordered" evidence="1">
    <location>
        <begin position="314"/>
        <end position="380"/>
    </location>
</feature>
<keyword evidence="3" id="KW-1185">Reference proteome</keyword>
<reference evidence="2 3" key="1">
    <citation type="journal article" date="2018" name="IMA Fungus">
        <title>IMA Genome-F 9: Draft genome sequence of Annulohypoxylon stygium, Aspergillus mulundensis, Berkeleyomyces basicola (syn. Thielaviopsis basicola), Ceratocystis smalleyi, two Cercospora beticola strains, Coleophoma cylindrospora, Fusarium fracticaudum, Phialophora cf. hyalina, and Morchella septimelata.</title>
        <authorList>
            <person name="Wingfield B.D."/>
            <person name="Bills G.F."/>
            <person name="Dong Y."/>
            <person name="Huang W."/>
            <person name="Nel W.J."/>
            <person name="Swalarsk-Parry B.S."/>
            <person name="Vaghefi N."/>
            <person name="Wilken P.M."/>
            <person name="An Z."/>
            <person name="de Beer Z.W."/>
            <person name="De Vos L."/>
            <person name="Chen L."/>
            <person name="Duong T.A."/>
            <person name="Gao Y."/>
            <person name="Hammerbacher A."/>
            <person name="Kikkert J.R."/>
            <person name="Li Y."/>
            <person name="Li H."/>
            <person name="Li K."/>
            <person name="Li Q."/>
            <person name="Liu X."/>
            <person name="Ma X."/>
            <person name="Naidoo K."/>
            <person name="Pethybridge S.J."/>
            <person name="Sun J."/>
            <person name="Steenkamp E.T."/>
            <person name="van der Nest M.A."/>
            <person name="van Wyk S."/>
            <person name="Wingfield M.J."/>
            <person name="Xiong C."/>
            <person name="Yue Q."/>
            <person name="Zhang X."/>
        </authorList>
    </citation>
    <scope>NUCLEOTIDE SEQUENCE [LARGE SCALE GENOMIC DNA]</scope>
    <source>
        <strain evidence="2 3">BP 5553</strain>
    </source>
</reference>
<name>A0A370U0P7_9HELO</name>
<feature type="compositionally biased region" description="Polar residues" evidence="1">
    <location>
        <begin position="322"/>
        <end position="332"/>
    </location>
</feature>
<feature type="region of interest" description="Disordered" evidence="1">
    <location>
        <begin position="1"/>
        <end position="52"/>
    </location>
</feature>
<feature type="region of interest" description="Disordered" evidence="1">
    <location>
        <begin position="119"/>
        <end position="155"/>
    </location>
</feature>
<evidence type="ECO:0000313" key="3">
    <source>
        <dbReference type="Proteomes" id="UP000254866"/>
    </source>
</evidence>
<accession>A0A370U0P7</accession>
<proteinExistence type="predicted"/>
<dbReference type="Proteomes" id="UP000254866">
    <property type="component" value="Unassembled WGS sequence"/>
</dbReference>
<feature type="compositionally biased region" description="Polar residues" evidence="1">
    <location>
        <begin position="343"/>
        <end position="365"/>
    </location>
</feature>
<sequence>MLAARDQENLVYGHQAAAASKPLNQSNRTLQPKTPGNKFPKTPLKIPLNDENAPTAFGGKSGKGKGLENLMTGGKQGSNFDKNGFVTPVLGMGALRTSLQCTNHPQGARTRAPLGMKTTNAKAKAIQTPAPHPQKEAEKSQPKQTTGRRQKKVIHADAVRLEVHGDESPLADRDVEVEYAPPRPKDIPYQSEDFPENCLNLNPLKPGNLMRGRYSHHHNRLDENGLTRLERELEESYIKSANEADERFLKTLEEEQWTVGDVPETFRHLRKKKPDQHKAPVIDQPKRSIPVPNRAPATISSRNAASALSVMPKTSIAHPRVTQANPKRTVSFLSRPKPKPAPLTTTNPSSIRNTAATAASKSTIGYSKGRSASGAMQKKDEVVTRAETLQKRTGGMMRSVSNMSQGSDTTITPARFVQKQGAEDEEWKKRLAFLSAFDVDDEDLEPGLRGALPECLRKDEDDEEFVLTLGDGSV</sequence>
<feature type="region of interest" description="Disordered" evidence="1">
    <location>
        <begin position="270"/>
        <end position="296"/>
    </location>
</feature>
<dbReference type="GeneID" id="43594188"/>
<dbReference type="RefSeq" id="XP_031874016.1">
    <property type="nucleotide sequence ID" value="XM_032009962.1"/>
</dbReference>
<dbReference type="EMBL" id="NPIC01000001">
    <property type="protein sequence ID" value="RDL41360.1"/>
    <property type="molecule type" value="Genomic_DNA"/>
</dbReference>
<evidence type="ECO:0000313" key="2">
    <source>
        <dbReference type="EMBL" id="RDL41360.1"/>
    </source>
</evidence>
<organism evidence="2 3">
    <name type="scientific">Venustampulla echinocandica</name>
    <dbReference type="NCBI Taxonomy" id="2656787"/>
    <lineage>
        <taxon>Eukaryota</taxon>
        <taxon>Fungi</taxon>
        <taxon>Dikarya</taxon>
        <taxon>Ascomycota</taxon>
        <taxon>Pezizomycotina</taxon>
        <taxon>Leotiomycetes</taxon>
        <taxon>Helotiales</taxon>
        <taxon>Pleuroascaceae</taxon>
        <taxon>Venustampulla</taxon>
    </lineage>
</organism>
<dbReference type="OrthoDB" id="5327145at2759"/>
<comment type="caution">
    <text evidence="2">The sequence shown here is derived from an EMBL/GenBank/DDBJ whole genome shotgun (WGS) entry which is preliminary data.</text>
</comment>
<protein>
    <submittedName>
        <fullName evidence="2">Uncharacterized protein</fullName>
    </submittedName>
</protein>
<evidence type="ECO:0000256" key="1">
    <source>
        <dbReference type="SAM" id="MobiDB-lite"/>
    </source>
</evidence>
<feature type="compositionally biased region" description="Polar residues" evidence="1">
    <location>
        <begin position="22"/>
        <end position="34"/>
    </location>
</feature>
<dbReference type="AlphaFoldDB" id="A0A370U0P7"/>
<feature type="compositionally biased region" description="Basic and acidic residues" evidence="1">
    <location>
        <begin position="276"/>
        <end position="286"/>
    </location>
</feature>
<gene>
    <name evidence="2" type="ORF">BP5553_01339</name>
</gene>